<feature type="compositionally biased region" description="Polar residues" evidence="1">
    <location>
        <begin position="1"/>
        <end position="48"/>
    </location>
</feature>
<organism evidence="2 3">
    <name type="scientific">Liparis tanakae</name>
    <name type="common">Tanaka's snailfish</name>
    <dbReference type="NCBI Taxonomy" id="230148"/>
    <lineage>
        <taxon>Eukaryota</taxon>
        <taxon>Metazoa</taxon>
        <taxon>Chordata</taxon>
        <taxon>Craniata</taxon>
        <taxon>Vertebrata</taxon>
        <taxon>Euteleostomi</taxon>
        <taxon>Actinopterygii</taxon>
        <taxon>Neopterygii</taxon>
        <taxon>Teleostei</taxon>
        <taxon>Neoteleostei</taxon>
        <taxon>Acanthomorphata</taxon>
        <taxon>Eupercaria</taxon>
        <taxon>Perciformes</taxon>
        <taxon>Cottioidei</taxon>
        <taxon>Cottales</taxon>
        <taxon>Liparidae</taxon>
        <taxon>Liparis</taxon>
    </lineage>
</organism>
<protein>
    <submittedName>
        <fullName evidence="2">Uncharacterized protein</fullName>
    </submittedName>
</protein>
<accession>A0A4Z2J1K1</accession>
<evidence type="ECO:0000313" key="2">
    <source>
        <dbReference type="EMBL" id="TNN83851.1"/>
    </source>
</evidence>
<dbReference type="Proteomes" id="UP000314294">
    <property type="component" value="Unassembled WGS sequence"/>
</dbReference>
<proteinExistence type="predicted"/>
<keyword evidence="3" id="KW-1185">Reference proteome</keyword>
<comment type="caution">
    <text evidence="2">The sequence shown here is derived from an EMBL/GenBank/DDBJ whole genome shotgun (WGS) entry which is preliminary data.</text>
</comment>
<dbReference type="AlphaFoldDB" id="A0A4Z2J1K1"/>
<name>A0A4Z2J1K1_9TELE</name>
<evidence type="ECO:0000256" key="1">
    <source>
        <dbReference type="SAM" id="MobiDB-lite"/>
    </source>
</evidence>
<sequence>MEITVSSTTAQLKEVGTLSSATQRSPRVVLQSSQRLPDCSGWQSQVQEPKSRCKGSPDRVQTESRPSPDRVQTESRPSPDRVQTESRPSPDRFQNKFSTVQD</sequence>
<evidence type="ECO:0000313" key="3">
    <source>
        <dbReference type="Proteomes" id="UP000314294"/>
    </source>
</evidence>
<dbReference type="EMBL" id="SRLO01000031">
    <property type="protein sequence ID" value="TNN83851.1"/>
    <property type="molecule type" value="Genomic_DNA"/>
</dbReference>
<gene>
    <name evidence="2" type="ORF">EYF80_006027</name>
</gene>
<reference evidence="2 3" key="1">
    <citation type="submission" date="2019-03" db="EMBL/GenBank/DDBJ databases">
        <title>First draft genome of Liparis tanakae, snailfish: a comprehensive survey of snailfish specific genes.</title>
        <authorList>
            <person name="Kim W."/>
            <person name="Song I."/>
            <person name="Jeong J.-H."/>
            <person name="Kim D."/>
            <person name="Kim S."/>
            <person name="Ryu S."/>
            <person name="Song J.Y."/>
            <person name="Lee S.K."/>
        </authorList>
    </citation>
    <scope>NUCLEOTIDE SEQUENCE [LARGE SCALE GENOMIC DNA]</scope>
    <source>
        <tissue evidence="2">Muscle</tissue>
    </source>
</reference>
<feature type="compositionally biased region" description="Basic and acidic residues" evidence="1">
    <location>
        <begin position="49"/>
        <end position="94"/>
    </location>
</feature>
<feature type="region of interest" description="Disordered" evidence="1">
    <location>
        <begin position="1"/>
        <end position="102"/>
    </location>
</feature>